<sequence>MEALYTATATARGGRSGNVASSDGTLNHTLTMPKGLGGDGKPGTNPEQLFAAGYAACFESALAMVARQKGTSTKDASVTAHVSIGKDGEQGFKLAVQLDIHIPGFDEAEAQQLSESAHQACPYSKATRGNIDVKLNVVQESAAKI</sequence>
<dbReference type="Gene3D" id="3.30.300.20">
    <property type="match status" value="1"/>
</dbReference>
<dbReference type="Pfam" id="PF02566">
    <property type="entry name" value="OsmC"/>
    <property type="match status" value="1"/>
</dbReference>
<organism evidence="3 4">
    <name type="scientific">Paenibacillus eucommiae</name>
    <dbReference type="NCBI Taxonomy" id="1355755"/>
    <lineage>
        <taxon>Bacteria</taxon>
        <taxon>Bacillati</taxon>
        <taxon>Bacillota</taxon>
        <taxon>Bacilli</taxon>
        <taxon>Bacillales</taxon>
        <taxon>Paenibacillaceae</taxon>
        <taxon>Paenibacillus</taxon>
    </lineage>
</organism>
<dbReference type="InterPro" id="IPR015946">
    <property type="entry name" value="KH_dom-like_a/b"/>
</dbReference>
<evidence type="ECO:0000256" key="1">
    <source>
        <dbReference type="ARBA" id="ARBA00007378"/>
    </source>
</evidence>
<protein>
    <submittedName>
        <fullName evidence="3">Ohr subfamily peroxiredoxin</fullName>
    </submittedName>
</protein>
<comment type="similarity">
    <text evidence="1">Belongs to the OsmC/Ohr family.</text>
</comment>
<dbReference type="InterPro" id="IPR003718">
    <property type="entry name" value="OsmC/Ohr_fam"/>
</dbReference>
<reference evidence="3 4" key="1">
    <citation type="submission" date="2021-03" db="EMBL/GenBank/DDBJ databases">
        <title>Genomic Encyclopedia of Type Strains, Phase IV (KMG-IV): sequencing the most valuable type-strain genomes for metagenomic binning, comparative biology and taxonomic classification.</title>
        <authorList>
            <person name="Goeker M."/>
        </authorList>
    </citation>
    <scope>NUCLEOTIDE SEQUENCE [LARGE SCALE GENOMIC DNA]</scope>
    <source>
        <strain evidence="3 4">DSM 26048</strain>
    </source>
</reference>
<dbReference type="NCBIfam" id="TIGR03561">
    <property type="entry name" value="organ_hyd_perox"/>
    <property type="match status" value="1"/>
</dbReference>
<dbReference type="RefSeq" id="WP_209976309.1">
    <property type="nucleotide sequence ID" value="NZ_JAGGLB010000025.1"/>
</dbReference>
<dbReference type="EMBL" id="JAGGLB010000025">
    <property type="protein sequence ID" value="MBP1994472.1"/>
    <property type="molecule type" value="Genomic_DNA"/>
</dbReference>
<dbReference type="InterPro" id="IPR036102">
    <property type="entry name" value="OsmC/Ohrsf"/>
</dbReference>
<feature type="region of interest" description="Disordered" evidence="2">
    <location>
        <begin position="1"/>
        <end position="44"/>
    </location>
</feature>
<evidence type="ECO:0000256" key="2">
    <source>
        <dbReference type="SAM" id="MobiDB-lite"/>
    </source>
</evidence>
<feature type="compositionally biased region" description="Polar residues" evidence="2">
    <location>
        <begin position="18"/>
        <end position="30"/>
    </location>
</feature>
<dbReference type="InterPro" id="IPR019953">
    <property type="entry name" value="OHR"/>
</dbReference>
<dbReference type="PANTHER" id="PTHR33797">
    <property type="entry name" value="ORGANIC HYDROPEROXIDE RESISTANCE PROTEIN-LIKE"/>
    <property type="match status" value="1"/>
</dbReference>
<accession>A0ABS4J3Q4</accession>
<dbReference type="Proteomes" id="UP001519287">
    <property type="component" value="Unassembled WGS sequence"/>
</dbReference>
<keyword evidence="4" id="KW-1185">Reference proteome</keyword>
<dbReference type="SUPFAM" id="SSF82784">
    <property type="entry name" value="OsmC-like"/>
    <property type="match status" value="1"/>
</dbReference>
<name>A0ABS4J3Q4_9BACL</name>
<evidence type="ECO:0000313" key="3">
    <source>
        <dbReference type="EMBL" id="MBP1994472.1"/>
    </source>
</evidence>
<evidence type="ECO:0000313" key="4">
    <source>
        <dbReference type="Proteomes" id="UP001519287"/>
    </source>
</evidence>
<dbReference type="PANTHER" id="PTHR33797:SF2">
    <property type="entry name" value="ORGANIC HYDROPEROXIDE RESISTANCE PROTEIN-LIKE"/>
    <property type="match status" value="1"/>
</dbReference>
<gene>
    <name evidence="3" type="ORF">J2Z66_006108</name>
</gene>
<comment type="caution">
    <text evidence="3">The sequence shown here is derived from an EMBL/GenBank/DDBJ whole genome shotgun (WGS) entry which is preliminary data.</text>
</comment>
<dbReference type="Gene3D" id="2.20.25.10">
    <property type="match status" value="1"/>
</dbReference>
<proteinExistence type="inferred from homology"/>